<sequence length="323" mass="35592">MLIKTEKRAFECLVEVQMAFLDSAWGGRTWLSPHTMPHKMRSSRGYGDAFLLIGLDNLVAITKLAMDIGISLESLYHPGGAIYEAATATRDPTQGSYRLGQDAIQRLENHQRDILVQELSSKARISSYQAETVLFRGLNFRWLHSAFPEATLEDAYDAACVSELATLSDESSCPGTPTTEEMCATPFDGSTRSSSAFSEQIESLLSHKLSGCASSNTTTTPPATEKDHWKATSTVETIKSSPRLPASWPDVEDEVQENKSKLEDKQQLLAHSDQLRRPSNDPRPEPESIMTLISDLILVFLTTCLIIGLLVTAFTLYMLASLG</sequence>
<evidence type="ECO:0000256" key="1">
    <source>
        <dbReference type="SAM" id="MobiDB-lite"/>
    </source>
</evidence>
<feature type="compositionally biased region" description="Polar residues" evidence="1">
    <location>
        <begin position="231"/>
        <end position="240"/>
    </location>
</feature>
<comment type="caution">
    <text evidence="3">The sequence shown here is derived from an EMBL/GenBank/DDBJ whole genome shotgun (WGS) entry which is preliminary data.</text>
</comment>
<dbReference type="Proteomes" id="UP000554235">
    <property type="component" value="Unassembled WGS sequence"/>
</dbReference>
<evidence type="ECO:0000313" key="4">
    <source>
        <dbReference type="Proteomes" id="UP000554235"/>
    </source>
</evidence>
<feature type="compositionally biased region" description="Polar residues" evidence="1">
    <location>
        <begin position="169"/>
        <end position="179"/>
    </location>
</feature>
<accession>A0A8H4L705</accession>
<feature type="region of interest" description="Disordered" evidence="1">
    <location>
        <begin position="169"/>
        <end position="192"/>
    </location>
</feature>
<dbReference type="AlphaFoldDB" id="A0A8H4L705"/>
<feature type="compositionally biased region" description="Low complexity" evidence="1">
    <location>
        <begin position="213"/>
        <end position="223"/>
    </location>
</feature>
<keyword evidence="2" id="KW-0472">Membrane</keyword>
<feature type="region of interest" description="Disordered" evidence="1">
    <location>
        <begin position="212"/>
        <end position="261"/>
    </location>
</feature>
<dbReference type="EMBL" id="JAADYS010001250">
    <property type="protein sequence ID" value="KAF4464047.1"/>
    <property type="molecule type" value="Genomic_DNA"/>
</dbReference>
<keyword evidence="2" id="KW-1133">Transmembrane helix</keyword>
<feature type="transmembrane region" description="Helical" evidence="2">
    <location>
        <begin position="296"/>
        <end position="320"/>
    </location>
</feature>
<reference evidence="3 4" key="1">
    <citation type="submission" date="2020-01" db="EMBL/GenBank/DDBJ databases">
        <title>Identification and distribution of gene clusters putatively required for synthesis of sphingolipid metabolism inhibitors in phylogenetically diverse species of the filamentous fungus Fusarium.</title>
        <authorList>
            <person name="Kim H.-S."/>
            <person name="Busman M."/>
            <person name="Brown D.W."/>
            <person name="Divon H."/>
            <person name="Uhlig S."/>
            <person name="Proctor R.H."/>
        </authorList>
    </citation>
    <scope>NUCLEOTIDE SEQUENCE [LARGE SCALE GENOMIC DNA]</scope>
    <source>
        <strain evidence="3 4">NRRL 20459</strain>
    </source>
</reference>
<evidence type="ECO:0000313" key="3">
    <source>
        <dbReference type="EMBL" id="KAF4464047.1"/>
    </source>
</evidence>
<keyword evidence="2" id="KW-0812">Transmembrane</keyword>
<proteinExistence type="predicted"/>
<keyword evidence="4" id="KW-1185">Reference proteome</keyword>
<name>A0A8H4L705_9HYPO</name>
<protein>
    <submittedName>
        <fullName evidence="3">Uncharacterized protein</fullName>
    </submittedName>
</protein>
<gene>
    <name evidence="3" type="ORF">FALBO_9127</name>
</gene>
<evidence type="ECO:0000256" key="2">
    <source>
        <dbReference type="SAM" id="Phobius"/>
    </source>
</evidence>
<organism evidence="3 4">
    <name type="scientific">Fusarium albosuccineum</name>
    <dbReference type="NCBI Taxonomy" id="1237068"/>
    <lineage>
        <taxon>Eukaryota</taxon>
        <taxon>Fungi</taxon>
        <taxon>Dikarya</taxon>
        <taxon>Ascomycota</taxon>
        <taxon>Pezizomycotina</taxon>
        <taxon>Sordariomycetes</taxon>
        <taxon>Hypocreomycetidae</taxon>
        <taxon>Hypocreales</taxon>
        <taxon>Nectriaceae</taxon>
        <taxon>Fusarium</taxon>
        <taxon>Fusarium decemcellulare species complex</taxon>
    </lineage>
</organism>